<feature type="region of interest" description="Disordered" evidence="2">
    <location>
        <begin position="226"/>
        <end position="264"/>
    </location>
</feature>
<keyword evidence="3" id="KW-0472">Membrane</keyword>
<evidence type="ECO:0000259" key="5">
    <source>
        <dbReference type="Pfam" id="PF11611"/>
    </source>
</evidence>
<accession>A0A7I7QQU5</accession>
<dbReference type="InterPro" id="IPR018929">
    <property type="entry name" value="DUF2510"/>
</dbReference>
<keyword evidence="3" id="KW-1133">Transmembrane helix</keyword>
<evidence type="ECO:0000256" key="3">
    <source>
        <dbReference type="SAM" id="Phobius"/>
    </source>
</evidence>
<dbReference type="Pfam" id="PF11611">
    <property type="entry name" value="DUF4352"/>
    <property type="match status" value="1"/>
</dbReference>
<dbReference type="InterPro" id="IPR029050">
    <property type="entry name" value="Immunoprotect_excell_Ig-like"/>
</dbReference>
<evidence type="ECO:0000256" key="2">
    <source>
        <dbReference type="SAM" id="MobiDB-lite"/>
    </source>
</evidence>
<feature type="compositionally biased region" description="Basic and acidic residues" evidence="2">
    <location>
        <begin position="143"/>
        <end position="154"/>
    </location>
</feature>
<name>A0A7I7QQU5_9MYCO</name>
<dbReference type="Proteomes" id="UP000467193">
    <property type="component" value="Chromosome"/>
</dbReference>
<evidence type="ECO:0000313" key="7">
    <source>
        <dbReference type="Proteomes" id="UP000467193"/>
    </source>
</evidence>
<organism evidence="6 7">
    <name type="scientific">Mycolicibacterium sediminis</name>
    <dbReference type="NCBI Taxonomy" id="1286180"/>
    <lineage>
        <taxon>Bacteria</taxon>
        <taxon>Bacillati</taxon>
        <taxon>Actinomycetota</taxon>
        <taxon>Actinomycetes</taxon>
        <taxon>Mycobacteriales</taxon>
        <taxon>Mycobacteriaceae</taxon>
        <taxon>Mycolicibacterium</taxon>
    </lineage>
</organism>
<evidence type="ECO:0000256" key="1">
    <source>
        <dbReference type="ARBA" id="ARBA00022729"/>
    </source>
</evidence>
<protein>
    <recommendedName>
        <fullName evidence="8">Mpr protein</fullName>
    </recommendedName>
</protein>
<evidence type="ECO:0008006" key="8">
    <source>
        <dbReference type="Google" id="ProtNLM"/>
    </source>
</evidence>
<dbReference type="EMBL" id="AP022588">
    <property type="protein sequence ID" value="BBY28206.1"/>
    <property type="molecule type" value="Genomic_DNA"/>
</dbReference>
<feature type="compositionally biased region" description="Low complexity" evidence="2">
    <location>
        <begin position="111"/>
        <end position="127"/>
    </location>
</feature>
<dbReference type="Gene3D" id="2.60.40.1240">
    <property type="match status" value="1"/>
</dbReference>
<reference evidence="6 7" key="1">
    <citation type="journal article" date="2019" name="Emerg. Microbes Infect.">
        <title>Comprehensive subspecies identification of 175 nontuberculous mycobacteria species based on 7547 genomic profiles.</title>
        <authorList>
            <person name="Matsumoto Y."/>
            <person name="Kinjo T."/>
            <person name="Motooka D."/>
            <person name="Nabeya D."/>
            <person name="Jung N."/>
            <person name="Uechi K."/>
            <person name="Horii T."/>
            <person name="Iida T."/>
            <person name="Fujita J."/>
            <person name="Nakamura S."/>
        </authorList>
    </citation>
    <scope>NUCLEOTIDE SEQUENCE [LARGE SCALE GENOMIC DNA]</scope>
    <source>
        <strain evidence="6 7">JCM 17899</strain>
    </source>
</reference>
<dbReference type="Pfam" id="PF10708">
    <property type="entry name" value="DUF2510"/>
    <property type="match status" value="1"/>
</dbReference>
<keyword evidence="1" id="KW-0732">Signal</keyword>
<feature type="region of interest" description="Disordered" evidence="2">
    <location>
        <begin position="1"/>
        <end position="186"/>
    </location>
</feature>
<dbReference type="KEGG" id="msei:MSEDJ_23020"/>
<dbReference type="RefSeq" id="WP_163796972.1">
    <property type="nucleotide sequence ID" value="NZ_AP022588.1"/>
</dbReference>
<feature type="domain" description="DUF2510" evidence="4">
    <location>
        <begin position="8"/>
        <end position="37"/>
    </location>
</feature>
<keyword evidence="7" id="KW-1185">Reference proteome</keyword>
<feature type="compositionally biased region" description="Pro residues" evidence="2">
    <location>
        <begin position="85"/>
        <end position="97"/>
    </location>
</feature>
<evidence type="ECO:0000259" key="4">
    <source>
        <dbReference type="Pfam" id="PF10708"/>
    </source>
</evidence>
<feature type="compositionally biased region" description="Low complexity" evidence="2">
    <location>
        <begin position="227"/>
        <end position="238"/>
    </location>
</feature>
<proteinExistence type="predicted"/>
<feature type="transmembrane region" description="Helical" evidence="3">
    <location>
        <begin position="197"/>
        <end position="220"/>
    </location>
</feature>
<feature type="compositionally biased region" description="Basic and acidic residues" evidence="2">
    <location>
        <begin position="18"/>
        <end position="33"/>
    </location>
</feature>
<gene>
    <name evidence="6" type="ORF">MSEDJ_23020</name>
</gene>
<dbReference type="AlphaFoldDB" id="A0A7I7QQU5"/>
<keyword evidence="3" id="KW-0812">Transmembrane</keyword>
<dbReference type="InterPro" id="IPR029051">
    <property type="entry name" value="DUF4352"/>
</dbReference>
<evidence type="ECO:0000313" key="6">
    <source>
        <dbReference type="EMBL" id="BBY28206.1"/>
    </source>
</evidence>
<feature type="domain" description="DUF4352" evidence="5">
    <location>
        <begin position="262"/>
        <end position="374"/>
    </location>
</feature>
<sequence>MTTPTTPAGWYPDPDGSDEQRYWDGDAWTERRPAATPSESPNEDEPAATIPPIPPGEPSAFEPPTFQSFETPTFEEIASGALSMPEPPPAEPEPPVAEAPADVREDDALEAEALSADAAELQASEADTPAEPWPAQPSSSEHSPSDHAPSEETPRFAPQSFTSQPEASGVPGWGTTPTAGHGASFGRADAPNNRRLLIGYFGAVGALLVVLVLILLYAFVIRDDESSSTSSPDLSTPSAEPALSAPSETSAPMETEEAPPVEAGVADGPLTFAVTASEFRPTVTSTVDRALEKPAVGQFVVVTVEVANTSPDVQDFVSALQVLKSDGVPFPADDQASQYVSGGVTTVDPGATVQTAIVFDVPVGTVPTSVELHGAPGTPGVDLPL</sequence>